<reference evidence="1" key="1">
    <citation type="submission" date="2013-04" db="EMBL/GenBank/DDBJ databases">
        <authorList>
            <person name="Harkins D.M."/>
            <person name="Durkin A.S."/>
            <person name="Selengut J.D."/>
            <person name="Sanka R."/>
            <person name="DePew J."/>
            <person name="Purushe J."/>
            <person name="Ahmed A."/>
            <person name="van der Linden H."/>
            <person name="Goris M.G.A."/>
            <person name="Hartskeerl R.A."/>
            <person name="Vinetz J.M."/>
            <person name="Sutton G.G."/>
            <person name="Nelson W.C."/>
            <person name="Fouts D.E."/>
        </authorList>
    </citation>
    <scope>NUCLEOTIDE SEQUENCE [LARGE SCALE GENOMIC DNA]</scope>
    <source>
        <strain evidence="1">BUT 6</strain>
    </source>
</reference>
<proteinExistence type="predicted"/>
<evidence type="ECO:0000313" key="1">
    <source>
        <dbReference type="EMBL" id="EPG72418.1"/>
    </source>
</evidence>
<dbReference type="Proteomes" id="UP000014540">
    <property type="component" value="Unassembled WGS sequence"/>
</dbReference>
<name>S3UT11_9LEPT</name>
<organism evidence="1 2">
    <name type="scientific">Leptospira fainei serovar Hurstbridge str. BUT 6</name>
    <dbReference type="NCBI Taxonomy" id="1193011"/>
    <lineage>
        <taxon>Bacteria</taxon>
        <taxon>Pseudomonadati</taxon>
        <taxon>Spirochaetota</taxon>
        <taxon>Spirochaetia</taxon>
        <taxon>Leptospirales</taxon>
        <taxon>Leptospiraceae</taxon>
        <taxon>Leptospira</taxon>
    </lineage>
</organism>
<protein>
    <submittedName>
        <fullName evidence="1">Uncharacterized protein</fullName>
    </submittedName>
</protein>
<keyword evidence="2" id="KW-1185">Reference proteome</keyword>
<comment type="caution">
    <text evidence="1">The sequence shown here is derived from an EMBL/GenBank/DDBJ whole genome shotgun (WGS) entry which is preliminary data.</text>
</comment>
<evidence type="ECO:0000313" key="2">
    <source>
        <dbReference type="Proteomes" id="UP000014540"/>
    </source>
</evidence>
<dbReference type="EMBL" id="AKWZ02000012">
    <property type="protein sequence ID" value="EPG72418.1"/>
    <property type="molecule type" value="Genomic_DNA"/>
</dbReference>
<dbReference type="AlphaFoldDB" id="S3UT11"/>
<gene>
    <name evidence="1" type="ORF">LEP1GSC058_0213</name>
</gene>
<dbReference type="STRING" id="1193011.LEP1GSC058_0213"/>
<sequence length="81" mass="9409">MIAYGVRSQIFAPLVLVLTKSQGRQLKYPNKKIGNREVSDRGFSLYKPQGDVLINLGWRLRRRMSGFPLSMYYNGIFARNR</sequence>
<accession>S3UT11</accession>